<gene>
    <name evidence="2" type="ORF">YSA_11231</name>
</gene>
<dbReference type="Proteomes" id="UP000005268">
    <property type="component" value="Chromosome"/>
</dbReference>
<evidence type="ECO:0000256" key="1">
    <source>
        <dbReference type="SAM" id="MobiDB-lite"/>
    </source>
</evidence>
<accession>I3V541</accession>
<sequence length="95" mass="11043">MVPAQGVRSELHQGQWQQPLGSNPPGQSQLPFVACRASQTSLQKLGQQDHTKLKTLFFSRLQKLIKNNYRMIPHIWVIITQKLKSFLYQYLTKSY</sequence>
<protein>
    <submittedName>
        <fullName evidence="2">Uncharacterized protein</fullName>
    </submittedName>
</protein>
<reference evidence="2 3" key="1">
    <citation type="journal article" date="2012" name="J. Bacteriol.">
        <title>Complete Genome Sequence of the Naphthalene-Degrading Pseudomonas putida Strain ND6.</title>
        <authorList>
            <person name="Li S."/>
            <person name="Zhao H."/>
            <person name="Li Y."/>
            <person name="Niu S."/>
            <person name="Cai B."/>
        </authorList>
    </citation>
    <scope>NUCLEOTIDE SEQUENCE [LARGE SCALE GENOMIC DNA]</scope>
    <source>
        <strain evidence="2 3">ND6</strain>
    </source>
</reference>
<dbReference type="PATRIC" id="fig|231023.4.peg.5387"/>
<evidence type="ECO:0000313" key="2">
    <source>
        <dbReference type="EMBL" id="AFK72862.1"/>
    </source>
</evidence>
<dbReference type="AlphaFoldDB" id="I3V541"/>
<proteinExistence type="predicted"/>
<evidence type="ECO:0000313" key="3">
    <source>
        <dbReference type="Proteomes" id="UP000005268"/>
    </source>
</evidence>
<feature type="compositionally biased region" description="Polar residues" evidence="1">
    <location>
        <begin position="12"/>
        <end position="29"/>
    </location>
</feature>
<organism evidence="2 3">
    <name type="scientific">Pseudomonas putida ND6</name>
    <dbReference type="NCBI Taxonomy" id="231023"/>
    <lineage>
        <taxon>Bacteria</taxon>
        <taxon>Pseudomonadati</taxon>
        <taxon>Pseudomonadota</taxon>
        <taxon>Gammaproteobacteria</taxon>
        <taxon>Pseudomonadales</taxon>
        <taxon>Pseudomonadaceae</taxon>
        <taxon>Pseudomonas</taxon>
    </lineage>
</organism>
<name>I3V541_PSEPU</name>
<dbReference type="KEGG" id="ppi:YSA_11231"/>
<dbReference type="HOGENOM" id="CLU_184494_0_0_6"/>
<dbReference type="EMBL" id="CP003588">
    <property type="protein sequence ID" value="AFK72862.1"/>
    <property type="molecule type" value="Genomic_DNA"/>
</dbReference>
<feature type="region of interest" description="Disordered" evidence="1">
    <location>
        <begin position="1"/>
        <end position="29"/>
    </location>
</feature>